<evidence type="ECO:0000313" key="3">
    <source>
        <dbReference type="Proteomes" id="UP000603453"/>
    </source>
</evidence>
<keyword evidence="3" id="KW-1185">Reference proteome</keyword>
<feature type="compositionally biased region" description="Basic and acidic residues" evidence="1">
    <location>
        <begin position="30"/>
        <end position="48"/>
    </location>
</feature>
<evidence type="ECO:0000313" key="2">
    <source>
        <dbReference type="EMBL" id="KAG2214386.1"/>
    </source>
</evidence>
<reference evidence="2" key="1">
    <citation type="submission" date="2020-12" db="EMBL/GenBank/DDBJ databases">
        <title>Metabolic potential, ecology and presence of endohyphal bacteria is reflected in genomic diversity of Mucoromycotina.</title>
        <authorList>
            <person name="Muszewska A."/>
            <person name="Okrasinska A."/>
            <person name="Steczkiewicz K."/>
            <person name="Drgas O."/>
            <person name="Orlowska M."/>
            <person name="Perlinska-Lenart U."/>
            <person name="Aleksandrzak-Piekarczyk T."/>
            <person name="Szatraj K."/>
            <person name="Zielenkiewicz U."/>
            <person name="Pilsyk S."/>
            <person name="Malc E."/>
            <person name="Mieczkowski P."/>
            <person name="Kruszewska J.S."/>
            <person name="Biernat P."/>
            <person name="Pawlowska J."/>
        </authorList>
    </citation>
    <scope>NUCLEOTIDE SEQUENCE</scope>
    <source>
        <strain evidence="2">WA0000017839</strain>
    </source>
</reference>
<dbReference type="AlphaFoldDB" id="A0A8H7V8S7"/>
<dbReference type="Proteomes" id="UP000603453">
    <property type="component" value="Unassembled WGS sequence"/>
</dbReference>
<dbReference type="EMBL" id="JAEPRD010000001">
    <property type="protein sequence ID" value="KAG2214386.1"/>
    <property type="molecule type" value="Genomic_DNA"/>
</dbReference>
<accession>A0A8H7V8S7</accession>
<protein>
    <submittedName>
        <fullName evidence="2">Uncharacterized protein</fullName>
    </submittedName>
</protein>
<organism evidence="2 3">
    <name type="scientific">Mucor saturninus</name>
    <dbReference type="NCBI Taxonomy" id="64648"/>
    <lineage>
        <taxon>Eukaryota</taxon>
        <taxon>Fungi</taxon>
        <taxon>Fungi incertae sedis</taxon>
        <taxon>Mucoromycota</taxon>
        <taxon>Mucoromycotina</taxon>
        <taxon>Mucoromycetes</taxon>
        <taxon>Mucorales</taxon>
        <taxon>Mucorineae</taxon>
        <taxon>Mucoraceae</taxon>
        <taxon>Mucor</taxon>
    </lineage>
</organism>
<feature type="region of interest" description="Disordered" evidence="1">
    <location>
        <begin position="17"/>
        <end position="51"/>
    </location>
</feature>
<dbReference type="OrthoDB" id="2284474at2759"/>
<sequence length="295" mass="33571">MDSTKSKRFSFAGFSSGLSRSLSFSSGTKVKKEEVVAAKDSNQEELRKLSRAQKSKSLYVKSFNKKTPATQFDASEAVQSNSKEIRSSIRRSLSAVLYASPHSTDDDKSYSNKLVPVLVTPGLSESLGGILIDDGSKNKMMNNEKTTEKSVKKKRPVEYDNSLEIVSEDKETTIIWQGYGYTITAEGQEEVSSEMITETDLESRFEKEIWKSYCGLIHPLHLFQELNDEQEVVNRGRWAGLSVTELRRYFDNYGSMLLKIRESRMLEQQKHYQCLDNVKKEWIIPDITNNTNITV</sequence>
<feature type="compositionally biased region" description="Low complexity" evidence="1">
    <location>
        <begin position="17"/>
        <end position="27"/>
    </location>
</feature>
<evidence type="ECO:0000256" key="1">
    <source>
        <dbReference type="SAM" id="MobiDB-lite"/>
    </source>
</evidence>
<gene>
    <name evidence="2" type="ORF">INT47_000942</name>
</gene>
<proteinExistence type="predicted"/>
<comment type="caution">
    <text evidence="2">The sequence shown here is derived from an EMBL/GenBank/DDBJ whole genome shotgun (WGS) entry which is preliminary data.</text>
</comment>
<name>A0A8H7V8S7_9FUNG</name>